<gene>
    <name evidence="2" type="ORF">O181_019009</name>
</gene>
<keyword evidence="3" id="KW-1185">Reference proteome</keyword>
<evidence type="ECO:0000313" key="3">
    <source>
        <dbReference type="Proteomes" id="UP000765509"/>
    </source>
</evidence>
<evidence type="ECO:0000313" key="2">
    <source>
        <dbReference type="EMBL" id="MBW0479294.1"/>
    </source>
</evidence>
<protein>
    <submittedName>
        <fullName evidence="2">Uncharacterized protein</fullName>
    </submittedName>
</protein>
<sequence length="166" mass="18647">MGFKHQKQNPPNPTQQDSPIPCMPRKKTPLQPLQAQVAPNEPSQHIEPPIPGPSQPSEPHEDTSTSFPATPTLVIIIDNTPIGCPHSHNEACQEFTNLRPILMIPQAIFHKSINQILLEHCRLLHMIPFVDSTHQNEMHQEFQEEINTLLGQALEAYPKEDITGIV</sequence>
<organism evidence="2 3">
    <name type="scientific">Austropuccinia psidii MF-1</name>
    <dbReference type="NCBI Taxonomy" id="1389203"/>
    <lineage>
        <taxon>Eukaryota</taxon>
        <taxon>Fungi</taxon>
        <taxon>Dikarya</taxon>
        <taxon>Basidiomycota</taxon>
        <taxon>Pucciniomycotina</taxon>
        <taxon>Pucciniomycetes</taxon>
        <taxon>Pucciniales</taxon>
        <taxon>Sphaerophragmiaceae</taxon>
        <taxon>Austropuccinia</taxon>
    </lineage>
</organism>
<name>A0A9Q3C692_9BASI</name>
<proteinExistence type="predicted"/>
<feature type="region of interest" description="Disordered" evidence="1">
    <location>
        <begin position="1"/>
        <end position="68"/>
    </location>
</feature>
<dbReference type="Proteomes" id="UP000765509">
    <property type="component" value="Unassembled WGS sequence"/>
</dbReference>
<dbReference type="EMBL" id="AVOT02005525">
    <property type="protein sequence ID" value="MBW0479294.1"/>
    <property type="molecule type" value="Genomic_DNA"/>
</dbReference>
<reference evidence="2" key="1">
    <citation type="submission" date="2021-03" db="EMBL/GenBank/DDBJ databases">
        <title>Draft genome sequence of rust myrtle Austropuccinia psidii MF-1, a brazilian biotype.</title>
        <authorList>
            <person name="Quecine M.C."/>
            <person name="Pachon D.M.R."/>
            <person name="Bonatelli M.L."/>
            <person name="Correr F.H."/>
            <person name="Franceschini L.M."/>
            <person name="Leite T.F."/>
            <person name="Margarido G.R.A."/>
            <person name="Almeida C.A."/>
            <person name="Ferrarezi J.A."/>
            <person name="Labate C.A."/>
        </authorList>
    </citation>
    <scope>NUCLEOTIDE SEQUENCE</scope>
    <source>
        <strain evidence="2">MF-1</strain>
    </source>
</reference>
<dbReference type="AlphaFoldDB" id="A0A9Q3C692"/>
<comment type="caution">
    <text evidence="2">The sequence shown here is derived from an EMBL/GenBank/DDBJ whole genome shotgun (WGS) entry which is preliminary data.</text>
</comment>
<evidence type="ECO:0000256" key="1">
    <source>
        <dbReference type="SAM" id="MobiDB-lite"/>
    </source>
</evidence>
<accession>A0A9Q3C692</accession>